<evidence type="ECO:0000313" key="8">
    <source>
        <dbReference type="Proteomes" id="UP000194236"/>
    </source>
</evidence>
<keyword evidence="8" id="KW-1185">Reference proteome</keyword>
<comment type="caution">
    <text evidence="7">The sequence shown here is derived from an EMBL/GenBank/DDBJ whole genome shotgun (WGS) entry which is preliminary data.</text>
</comment>
<dbReference type="GO" id="GO:0005737">
    <property type="term" value="C:cytoplasm"/>
    <property type="evidence" value="ECO:0007669"/>
    <property type="project" value="TreeGrafter"/>
</dbReference>
<protein>
    <recommendedName>
        <fullName evidence="6">Protein kinase domain-containing protein</fullName>
    </recommendedName>
</protein>
<evidence type="ECO:0000256" key="5">
    <source>
        <dbReference type="ARBA" id="ARBA00022840"/>
    </source>
</evidence>
<proteinExistence type="predicted"/>
<dbReference type="PANTHER" id="PTHR24346">
    <property type="entry name" value="MAP/MICROTUBULE AFFINITY-REGULATING KINASE"/>
    <property type="match status" value="1"/>
</dbReference>
<keyword evidence="1" id="KW-0723">Serine/threonine-protein kinase</keyword>
<evidence type="ECO:0000256" key="3">
    <source>
        <dbReference type="ARBA" id="ARBA00022741"/>
    </source>
</evidence>
<dbReference type="Pfam" id="PF00069">
    <property type="entry name" value="Pkinase"/>
    <property type="match status" value="1"/>
</dbReference>
<name>A0A1Y3ASW4_EURMA</name>
<dbReference type="AlphaFoldDB" id="A0A1Y3ASW4"/>
<keyword evidence="4" id="KW-0418">Kinase</keyword>
<organism evidence="7 8">
    <name type="scientific">Euroglyphus maynei</name>
    <name type="common">Mayne's house dust mite</name>
    <dbReference type="NCBI Taxonomy" id="6958"/>
    <lineage>
        <taxon>Eukaryota</taxon>
        <taxon>Metazoa</taxon>
        <taxon>Ecdysozoa</taxon>
        <taxon>Arthropoda</taxon>
        <taxon>Chelicerata</taxon>
        <taxon>Arachnida</taxon>
        <taxon>Acari</taxon>
        <taxon>Acariformes</taxon>
        <taxon>Sarcoptiformes</taxon>
        <taxon>Astigmata</taxon>
        <taxon>Psoroptidia</taxon>
        <taxon>Analgoidea</taxon>
        <taxon>Pyroglyphidae</taxon>
        <taxon>Pyroglyphinae</taxon>
        <taxon>Euroglyphus</taxon>
    </lineage>
</organism>
<keyword evidence="3" id="KW-0547">Nucleotide-binding</keyword>
<dbReference type="OrthoDB" id="6513913at2759"/>
<feature type="non-terminal residue" evidence="7">
    <location>
        <position position="1"/>
    </location>
</feature>
<dbReference type="Proteomes" id="UP000194236">
    <property type="component" value="Unassembled WGS sequence"/>
</dbReference>
<dbReference type="GO" id="GO:0004674">
    <property type="term" value="F:protein serine/threonine kinase activity"/>
    <property type="evidence" value="ECO:0007669"/>
    <property type="project" value="UniProtKB-KW"/>
</dbReference>
<dbReference type="InterPro" id="IPR011009">
    <property type="entry name" value="Kinase-like_dom_sf"/>
</dbReference>
<reference evidence="7 8" key="1">
    <citation type="submission" date="2017-03" db="EMBL/GenBank/DDBJ databases">
        <title>Genome Survey of Euroglyphus maynei.</title>
        <authorList>
            <person name="Arlian L.G."/>
            <person name="Morgan M.S."/>
            <person name="Rider S.D."/>
        </authorList>
    </citation>
    <scope>NUCLEOTIDE SEQUENCE [LARGE SCALE GENOMIC DNA]</scope>
    <source>
        <strain evidence="7">Arlian Lab</strain>
        <tissue evidence="7">Whole body</tissue>
    </source>
</reference>
<keyword evidence="2" id="KW-0808">Transferase</keyword>
<gene>
    <name evidence="7" type="ORF">BLA29_009277</name>
</gene>
<dbReference type="EMBL" id="MUJZ01064175">
    <property type="protein sequence ID" value="OTF70743.1"/>
    <property type="molecule type" value="Genomic_DNA"/>
</dbReference>
<accession>A0A1Y3ASW4</accession>
<evidence type="ECO:0000256" key="4">
    <source>
        <dbReference type="ARBA" id="ARBA00022777"/>
    </source>
</evidence>
<evidence type="ECO:0000313" key="7">
    <source>
        <dbReference type="EMBL" id="OTF70743.1"/>
    </source>
</evidence>
<dbReference type="PROSITE" id="PS50011">
    <property type="entry name" value="PROTEIN_KINASE_DOM"/>
    <property type="match status" value="1"/>
</dbReference>
<dbReference type="GO" id="GO:0005524">
    <property type="term" value="F:ATP binding"/>
    <property type="evidence" value="ECO:0007669"/>
    <property type="project" value="UniProtKB-KW"/>
</dbReference>
<evidence type="ECO:0000256" key="1">
    <source>
        <dbReference type="ARBA" id="ARBA00022527"/>
    </source>
</evidence>
<dbReference type="Gene3D" id="1.10.510.10">
    <property type="entry name" value="Transferase(Phosphotransferase) domain 1"/>
    <property type="match status" value="1"/>
</dbReference>
<evidence type="ECO:0000256" key="2">
    <source>
        <dbReference type="ARBA" id="ARBA00022679"/>
    </source>
</evidence>
<dbReference type="PANTHER" id="PTHR24346:SF82">
    <property type="entry name" value="KP78A-RELATED"/>
    <property type="match status" value="1"/>
</dbReference>
<dbReference type="SUPFAM" id="SSF56112">
    <property type="entry name" value="Protein kinase-like (PK-like)"/>
    <property type="match status" value="1"/>
</dbReference>
<sequence>HRDIQPHNIVFRPAQKDNFLKITNFRKSIIYWNVIENDVIYVPCESREQQGSRNYQAPEIYGDPNNEEFDPIIADTWSYGAVIYYMVSKQYPYNVDDIRSDDLDKEIADNVDKLTILSTNGKDLLKAILKVNATERMPIGFIEKSSWFIDAKRVSDFC</sequence>
<dbReference type="InterPro" id="IPR000719">
    <property type="entry name" value="Prot_kinase_dom"/>
</dbReference>
<dbReference type="GO" id="GO:0035556">
    <property type="term" value="P:intracellular signal transduction"/>
    <property type="evidence" value="ECO:0007669"/>
    <property type="project" value="TreeGrafter"/>
</dbReference>
<evidence type="ECO:0000259" key="6">
    <source>
        <dbReference type="PROSITE" id="PS50011"/>
    </source>
</evidence>
<keyword evidence="5" id="KW-0067">ATP-binding</keyword>
<feature type="domain" description="Protein kinase" evidence="6">
    <location>
        <begin position="1"/>
        <end position="148"/>
    </location>
</feature>